<sequence length="711" mass="83253">MGAIASSEESDSYDLEHGSVSESCSDQEEASNVFIEWYTIFTPGTMKIDERYANSWLEHVPNLSEECSKTNITDLLGEKVKVANEEFSIELLSLADASRLLVPRKFGEAFPLENSGTGISKVFLRLDLIRLWNKLMDGFDPNIEDRRSNFKIVYAPSGLGTSVYLYLIAVFARHFLIPVQYFANTTFLLEGSPDEQTVARKYAAMLLFMNARILDNLGTFWSWRHRFDFLNGVPMKLAIYLALQKDSLELCEEVRENFMYMDHRKFIIVDEHHTLWQQFGDKVNSWPSYFQFFANPLTYRINRQFIFGGSQHPDFIDVPFSRHYSSIHYVEPLSMREFATWQKLDDYPLVLKENCSKLMELSGLVPSLIAELVKMTRIFPHFSFEQLADKFYRKTAYEMKRKHNQYVQSLNDEFFKKKFVDMLYELFLSKRTPRRITCRGGYLDRGLVITANRFYLRFCNSIARDILLKTFSEFCSTPFGQVELSKMLERAQRHGEGGRFDDQFFLWCLTECPMIELYSRGHIGRIQFTTNKFLRFDGKRFDPPLKKIMNSCWVRLCKNHAKFDYAYVDMSSSGWTLYLSKVAVSLVPHRNKNPTQLELLFSSESCRLASLLKSFFDESLYVTPSFNEEGKIVDFQVTDCHGASYRNRIRVFYVTRLTREEAEGGNVPAFVELITFEDYPAHIKSCINEYRRTYRIVVKLRQRSGKRRNKF</sequence>
<protein>
    <submittedName>
        <fullName evidence="2">Uncharacterized protein</fullName>
    </submittedName>
</protein>
<dbReference type="EMBL" id="JANCYU010000027">
    <property type="protein sequence ID" value="KAK4524919.1"/>
    <property type="molecule type" value="Genomic_DNA"/>
</dbReference>
<gene>
    <name evidence="2" type="ORF">GAYE_SCF07G2822</name>
</gene>
<evidence type="ECO:0000256" key="1">
    <source>
        <dbReference type="SAM" id="MobiDB-lite"/>
    </source>
</evidence>
<reference evidence="2 3" key="1">
    <citation type="submission" date="2022-07" db="EMBL/GenBank/DDBJ databases">
        <title>Genome-wide signatures of adaptation to extreme environments.</title>
        <authorList>
            <person name="Cho C.H."/>
            <person name="Yoon H.S."/>
        </authorList>
    </citation>
    <scope>NUCLEOTIDE SEQUENCE [LARGE SCALE GENOMIC DNA]</scope>
    <source>
        <strain evidence="2 3">108.79 E11</strain>
    </source>
</reference>
<dbReference type="AlphaFoldDB" id="A0AAV9IBX6"/>
<accession>A0AAV9IBX6</accession>
<feature type="region of interest" description="Disordered" evidence="1">
    <location>
        <begin position="1"/>
        <end position="21"/>
    </location>
</feature>
<proteinExistence type="predicted"/>
<comment type="caution">
    <text evidence="2">The sequence shown here is derived from an EMBL/GenBank/DDBJ whole genome shotgun (WGS) entry which is preliminary data.</text>
</comment>
<evidence type="ECO:0000313" key="2">
    <source>
        <dbReference type="EMBL" id="KAK4524919.1"/>
    </source>
</evidence>
<organism evidence="2 3">
    <name type="scientific">Galdieria yellowstonensis</name>
    <dbReference type="NCBI Taxonomy" id="3028027"/>
    <lineage>
        <taxon>Eukaryota</taxon>
        <taxon>Rhodophyta</taxon>
        <taxon>Bangiophyceae</taxon>
        <taxon>Galdieriales</taxon>
        <taxon>Galdieriaceae</taxon>
        <taxon>Galdieria</taxon>
    </lineage>
</organism>
<keyword evidence="3" id="KW-1185">Reference proteome</keyword>
<evidence type="ECO:0000313" key="3">
    <source>
        <dbReference type="Proteomes" id="UP001300502"/>
    </source>
</evidence>
<dbReference type="Proteomes" id="UP001300502">
    <property type="component" value="Unassembled WGS sequence"/>
</dbReference>
<name>A0AAV9IBX6_9RHOD</name>